<reference evidence="1" key="1">
    <citation type="submission" date="2021-02" db="EMBL/GenBank/DDBJ databases">
        <authorList>
            <consortium name="DOE Joint Genome Institute"/>
            <person name="Ahrendt S."/>
            <person name="Looney B.P."/>
            <person name="Miyauchi S."/>
            <person name="Morin E."/>
            <person name="Drula E."/>
            <person name="Courty P.E."/>
            <person name="Chicoki N."/>
            <person name="Fauchery L."/>
            <person name="Kohler A."/>
            <person name="Kuo A."/>
            <person name="Labutti K."/>
            <person name="Pangilinan J."/>
            <person name="Lipzen A."/>
            <person name="Riley R."/>
            <person name="Andreopoulos W."/>
            <person name="He G."/>
            <person name="Johnson J."/>
            <person name="Barry K.W."/>
            <person name="Grigoriev I.V."/>
            <person name="Nagy L."/>
            <person name="Hibbett D."/>
            <person name="Henrissat B."/>
            <person name="Matheny P.B."/>
            <person name="Labbe J."/>
            <person name="Martin F."/>
        </authorList>
    </citation>
    <scope>NUCLEOTIDE SEQUENCE</scope>
    <source>
        <strain evidence="1">EC-137</strain>
    </source>
</reference>
<reference evidence="1" key="2">
    <citation type="journal article" date="2022" name="New Phytol.">
        <title>Evolutionary transition to the ectomycorrhizal habit in the genomes of a hyperdiverse lineage of mushroom-forming fungi.</title>
        <authorList>
            <person name="Looney B."/>
            <person name="Miyauchi S."/>
            <person name="Morin E."/>
            <person name="Drula E."/>
            <person name="Courty P.E."/>
            <person name="Kohler A."/>
            <person name="Kuo A."/>
            <person name="LaButti K."/>
            <person name="Pangilinan J."/>
            <person name="Lipzen A."/>
            <person name="Riley R."/>
            <person name="Andreopoulos W."/>
            <person name="He G."/>
            <person name="Johnson J."/>
            <person name="Nolan M."/>
            <person name="Tritt A."/>
            <person name="Barry K.W."/>
            <person name="Grigoriev I.V."/>
            <person name="Nagy L.G."/>
            <person name="Hibbett D."/>
            <person name="Henrissat B."/>
            <person name="Matheny P.B."/>
            <person name="Labbe J."/>
            <person name="Martin F.M."/>
        </authorList>
    </citation>
    <scope>NUCLEOTIDE SEQUENCE</scope>
    <source>
        <strain evidence="1">EC-137</strain>
    </source>
</reference>
<evidence type="ECO:0000313" key="1">
    <source>
        <dbReference type="EMBL" id="KAI0032428.1"/>
    </source>
</evidence>
<dbReference type="EMBL" id="MU273546">
    <property type="protein sequence ID" value="KAI0032428.1"/>
    <property type="molecule type" value="Genomic_DNA"/>
</dbReference>
<name>A0ACB8QKR9_9AGAM</name>
<organism evidence="1 2">
    <name type="scientific">Vararia minispora EC-137</name>
    <dbReference type="NCBI Taxonomy" id="1314806"/>
    <lineage>
        <taxon>Eukaryota</taxon>
        <taxon>Fungi</taxon>
        <taxon>Dikarya</taxon>
        <taxon>Basidiomycota</taxon>
        <taxon>Agaricomycotina</taxon>
        <taxon>Agaricomycetes</taxon>
        <taxon>Russulales</taxon>
        <taxon>Lachnocladiaceae</taxon>
        <taxon>Vararia</taxon>
    </lineage>
</organism>
<accession>A0ACB8QKR9</accession>
<sequence length="185" mass="19987">MRTTIFAAVLALATVVAAEFTCVNPHVTEQTTAGQNGEVVVKALQCENEAELRSIHDTIRFARRQSAPVDVCGNTCNTNCFSGQVGTGPNPNDCQIIADALLYDSQNVGPLFTTDPANSTAVVTMQYQTCEALFINQAGVALQYCRTDFSSLTHLLAFNCQAQQNAHGGNCVATDQRWFVQVQHV</sequence>
<proteinExistence type="predicted"/>
<gene>
    <name evidence="1" type="ORF">K488DRAFT_70631</name>
</gene>
<evidence type="ECO:0000313" key="2">
    <source>
        <dbReference type="Proteomes" id="UP000814128"/>
    </source>
</evidence>
<dbReference type="Proteomes" id="UP000814128">
    <property type="component" value="Unassembled WGS sequence"/>
</dbReference>
<comment type="caution">
    <text evidence="1">The sequence shown here is derived from an EMBL/GenBank/DDBJ whole genome shotgun (WGS) entry which is preliminary data.</text>
</comment>
<protein>
    <submittedName>
        <fullName evidence="1">Uncharacterized protein</fullName>
    </submittedName>
</protein>
<keyword evidence="2" id="KW-1185">Reference proteome</keyword>